<dbReference type="EMBL" id="FPHC01000066">
    <property type="protein sequence ID" value="SFV62452.1"/>
    <property type="molecule type" value="Genomic_DNA"/>
</dbReference>
<reference evidence="1" key="1">
    <citation type="submission" date="2016-10" db="EMBL/GenBank/DDBJ databases">
        <authorList>
            <person name="de Groot N.N."/>
        </authorList>
    </citation>
    <scope>NUCLEOTIDE SEQUENCE</scope>
</reference>
<organism evidence="1">
    <name type="scientific">hydrothermal vent metagenome</name>
    <dbReference type="NCBI Taxonomy" id="652676"/>
    <lineage>
        <taxon>unclassified sequences</taxon>
        <taxon>metagenomes</taxon>
        <taxon>ecological metagenomes</taxon>
    </lineage>
</organism>
<sequence length="64" mass="7634">MKAKIDKVIEKVESSDSIDEEKKSAIMLKLKEWREEDEAINDIAVRFENFWMELEPIFAEMGWI</sequence>
<protein>
    <submittedName>
        <fullName evidence="1">Uncharacterized protein</fullName>
    </submittedName>
</protein>
<gene>
    <name evidence="1" type="ORF">MNB_SV-6-1181</name>
</gene>
<accession>A0A1W1C9Q0</accession>
<name>A0A1W1C9Q0_9ZZZZ</name>
<proteinExistence type="predicted"/>
<dbReference type="AlphaFoldDB" id="A0A1W1C9Q0"/>
<evidence type="ECO:0000313" key="1">
    <source>
        <dbReference type="EMBL" id="SFV62452.1"/>
    </source>
</evidence>